<organism evidence="3 4">
    <name type="scientific">Granulicella mallensis (strain ATCC BAA-1857 / DSM 23137 / MP5ACTX8)</name>
    <dbReference type="NCBI Taxonomy" id="682795"/>
    <lineage>
        <taxon>Bacteria</taxon>
        <taxon>Pseudomonadati</taxon>
        <taxon>Acidobacteriota</taxon>
        <taxon>Terriglobia</taxon>
        <taxon>Terriglobales</taxon>
        <taxon>Acidobacteriaceae</taxon>
        <taxon>Granulicella</taxon>
    </lineage>
</organism>
<evidence type="ECO:0000256" key="1">
    <source>
        <dbReference type="SAM" id="Phobius"/>
    </source>
</evidence>
<dbReference type="Proteomes" id="UP000007113">
    <property type="component" value="Chromosome"/>
</dbReference>
<evidence type="ECO:0000259" key="2">
    <source>
        <dbReference type="Pfam" id="PF11181"/>
    </source>
</evidence>
<sequence>MKTVDSVVAVYDTHEQAEHAIKLLQEAGTDMKTLSIAAKDTHTDEHVVGYYNTGDRMKYWGKIGAYWGGFWGLLFGSAMFAIPGLGPLLVAGPLVAWIVAGLEGAVVIGGVSALGAGLISIGIPKDSVVEYETAIKSDKFVLIVHGSFDEVKQAEEVIESSRHKAYTVHGETVLA</sequence>
<evidence type="ECO:0000313" key="3">
    <source>
        <dbReference type="EMBL" id="AEU37110.1"/>
    </source>
</evidence>
<dbReference type="STRING" id="682795.AciX8_2803"/>
<proteinExistence type="predicted"/>
<keyword evidence="4" id="KW-1185">Reference proteome</keyword>
<dbReference type="PANTHER" id="PTHR36109">
    <property type="entry name" value="MEMBRANE PROTEIN-RELATED"/>
    <property type="match status" value="1"/>
</dbReference>
<feature type="transmembrane region" description="Helical" evidence="1">
    <location>
        <begin position="63"/>
        <end position="82"/>
    </location>
</feature>
<dbReference type="Pfam" id="PF11181">
    <property type="entry name" value="YflT"/>
    <property type="match status" value="1"/>
</dbReference>
<feature type="transmembrane region" description="Helical" evidence="1">
    <location>
        <begin position="94"/>
        <end position="119"/>
    </location>
</feature>
<dbReference type="HOGENOM" id="CLU_083853_3_1_0"/>
<dbReference type="EMBL" id="CP003130">
    <property type="protein sequence ID" value="AEU37110.1"/>
    <property type="molecule type" value="Genomic_DNA"/>
</dbReference>
<dbReference type="AlphaFoldDB" id="G8NP06"/>
<keyword evidence="1" id="KW-0812">Transmembrane</keyword>
<dbReference type="OrthoDB" id="515952at2"/>
<keyword evidence="1" id="KW-0472">Membrane</keyword>
<accession>G8NP06</accession>
<keyword evidence="1" id="KW-1133">Transmembrane helix</keyword>
<reference evidence="3 4" key="1">
    <citation type="submission" date="2011-11" db="EMBL/GenBank/DDBJ databases">
        <title>Complete sequence of Granulicella mallensis MP5ACTX8.</title>
        <authorList>
            <consortium name="US DOE Joint Genome Institute"/>
            <person name="Lucas S."/>
            <person name="Copeland A."/>
            <person name="Lapidus A."/>
            <person name="Cheng J.-F."/>
            <person name="Goodwin L."/>
            <person name="Pitluck S."/>
            <person name="Peters L."/>
            <person name="Lu M."/>
            <person name="Detter J.C."/>
            <person name="Han C."/>
            <person name="Tapia R."/>
            <person name="Land M."/>
            <person name="Hauser L."/>
            <person name="Kyrpides N."/>
            <person name="Ivanova N."/>
            <person name="Mikhailova N."/>
            <person name="Pagani I."/>
            <person name="Rawat S."/>
            <person name="Mannisto M."/>
            <person name="Haggblom M."/>
            <person name="Woyke T."/>
        </authorList>
    </citation>
    <scope>NUCLEOTIDE SEQUENCE [LARGE SCALE GENOMIC DNA]</scope>
    <source>
        <strain evidence="4">ATCC BAA-1857 / DSM 23137 / MP5ACTX8</strain>
    </source>
</reference>
<dbReference type="RefSeq" id="WP_014265987.1">
    <property type="nucleotide sequence ID" value="NC_016631.1"/>
</dbReference>
<name>G8NP06_GRAMM</name>
<dbReference type="KEGG" id="gma:AciX8_2803"/>
<dbReference type="PANTHER" id="PTHR36109:SF2">
    <property type="entry name" value="MEMBRANE PROTEIN"/>
    <property type="match status" value="1"/>
</dbReference>
<dbReference type="eggNOG" id="COG4803">
    <property type="taxonomic scope" value="Bacteria"/>
</dbReference>
<protein>
    <recommendedName>
        <fullName evidence="2">General stress protein 17M-like domain-containing protein</fullName>
    </recommendedName>
</protein>
<feature type="domain" description="General stress protein 17M-like" evidence="2">
    <location>
        <begin position="7"/>
        <end position="76"/>
    </location>
</feature>
<evidence type="ECO:0000313" key="4">
    <source>
        <dbReference type="Proteomes" id="UP000007113"/>
    </source>
</evidence>
<gene>
    <name evidence="3" type="ordered locus">AciX8_2803</name>
</gene>
<dbReference type="InterPro" id="IPR052948">
    <property type="entry name" value="Low_temp-induced_all0457"/>
</dbReference>
<dbReference type="InterPro" id="IPR025889">
    <property type="entry name" value="GSP17M-like_dom"/>
</dbReference>